<evidence type="ECO:0000256" key="5">
    <source>
        <dbReference type="ARBA" id="ARBA00022970"/>
    </source>
</evidence>
<keyword evidence="11" id="KW-1185">Reference proteome</keyword>
<keyword evidence="7 8" id="KW-0472">Membrane</keyword>
<dbReference type="Gene3D" id="1.10.3720.10">
    <property type="entry name" value="MetI-like"/>
    <property type="match status" value="1"/>
</dbReference>
<keyword evidence="2 8" id="KW-0813">Transport</keyword>
<proteinExistence type="inferred from homology"/>
<evidence type="ECO:0000256" key="2">
    <source>
        <dbReference type="ARBA" id="ARBA00022448"/>
    </source>
</evidence>
<dbReference type="InterPro" id="IPR010065">
    <property type="entry name" value="AA_ABC_transptr_permease_3TM"/>
</dbReference>
<feature type="transmembrane region" description="Helical" evidence="8">
    <location>
        <begin position="191"/>
        <end position="209"/>
    </location>
</feature>
<dbReference type="GO" id="GO:0006865">
    <property type="term" value="P:amino acid transport"/>
    <property type="evidence" value="ECO:0007669"/>
    <property type="project" value="UniProtKB-KW"/>
</dbReference>
<evidence type="ECO:0000313" key="10">
    <source>
        <dbReference type="EMBL" id="TWJ12885.1"/>
    </source>
</evidence>
<comment type="caution">
    <text evidence="10">The sequence shown here is derived from an EMBL/GenBank/DDBJ whole genome shotgun (WGS) entry which is preliminary data.</text>
</comment>
<protein>
    <submittedName>
        <fullName evidence="10">Polar amino acid transport system permease protein</fullName>
    </submittedName>
</protein>
<evidence type="ECO:0000256" key="1">
    <source>
        <dbReference type="ARBA" id="ARBA00004651"/>
    </source>
</evidence>
<dbReference type="RefSeq" id="WP_147140341.1">
    <property type="nucleotide sequence ID" value="NZ_BAABIJ010000002.1"/>
</dbReference>
<feature type="domain" description="ABC transmembrane type-1" evidence="9">
    <location>
        <begin position="19"/>
        <end position="209"/>
    </location>
</feature>
<dbReference type="OrthoDB" id="9814902at2"/>
<evidence type="ECO:0000256" key="3">
    <source>
        <dbReference type="ARBA" id="ARBA00022475"/>
    </source>
</evidence>
<dbReference type="InterPro" id="IPR035906">
    <property type="entry name" value="MetI-like_sf"/>
</dbReference>
<dbReference type="Proteomes" id="UP000321617">
    <property type="component" value="Unassembled WGS sequence"/>
</dbReference>
<gene>
    <name evidence="10" type="ORF">LX16_3652</name>
</gene>
<dbReference type="PANTHER" id="PTHR30614:SF0">
    <property type="entry name" value="L-CYSTINE TRANSPORT SYSTEM PERMEASE PROTEIN TCYL"/>
    <property type="match status" value="1"/>
</dbReference>
<evidence type="ECO:0000259" key="9">
    <source>
        <dbReference type="PROSITE" id="PS50928"/>
    </source>
</evidence>
<dbReference type="GO" id="GO:0043190">
    <property type="term" value="C:ATP-binding cassette (ABC) transporter complex"/>
    <property type="evidence" value="ECO:0007669"/>
    <property type="project" value="InterPro"/>
</dbReference>
<dbReference type="GO" id="GO:0022857">
    <property type="term" value="F:transmembrane transporter activity"/>
    <property type="evidence" value="ECO:0007669"/>
    <property type="project" value="InterPro"/>
</dbReference>
<accession>A0A562V4W5</accession>
<feature type="transmembrane region" description="Helical" evidence="8">
    <location>
        <begin position="20"/>
        <end position="43"/>
    </location>
</feature>
<dbReference type="NCBIfam" id="TIGR01726">
    <property type="entry name" value="HEQRo_perm_3TM"/>
    <property type="match status" value="1"/>
</dbReference>
<dbReference type="Pfam" id="PF00528">
    <property type="entry name" value="BPD_transp_1"/>
    <property type="match status" value="1"/>
</dbReference>
<dbReference type="EMBL" id="VLLL01000006">
    <property type="protein sequence ID" value="TWJ12885.1"/>
    <property type="molecule type" value="Genomic_DNA"/>
</dbReference>
<keyword evidence="3" id="KW-1003">Cell membrane</keyword>
<keyword evidence="4 8" id="KW-0812">Transmembrane</keyword>
<comment type="subcellular location">
    <subcellularLocation>
        <location evidence="1 8">Cell membrane</location>
        <topology evidence="1 8">Multi-pass membrane protein</topology>
    </subcellularLocation>
</comment>
<comment type="similarity">
    <text evidence="8">Belongs to the binding-protein-dependent transport system permease family.</text>
</comment>
<sequence>MGWNWETAQELWPLLMEGLRILLLVTLISSLIALALGLVVALTDRSAPRAVTMPLFAVMEFIRNTPVLVQAVFVWTAVTMWLGTAASPMWTGAIVLGVHYASYTAEAYRAGIDGIPKGQWEAITALSLPKPRAWIAVLLPQALRRSTPALGNYVIALFKEVPILSAIGVTEMVRQVDGYAGLNYTGALEGFTIAGLIFLVVSYPVALLMRKLEKRLAN</sequence>
<dbReference type="AlphaFoldDB" id="A0A562V4W5"/>
<organism evidence="10 11">
    <name type="scientific">Stackebrandtia albiflava</name>
    <dbReference type="NCBI Taxonomy" id="406432"/>
    <lineage>
        <taxon>Bacteria</taxon>
        <taxon>Bacillati</taxon>
        <taxon>Actinomycetota</taxon>
        <taxon>Actinomycetes</taxon>
        <taxon>Glycomycetales</taxon>
        <taxon>Glycomycetaceae</taxon>
        <taxon>Stackebrandtia</taxon>
    </lineage>
</organism>
<evidence type="ECO:0000256" key="4">
    <source>
        <dbReference type="ARBA" id="ARBA00022692"/>
    </source>
</evidence>
<evidence type="ECO:0000256" key="7">
    <source>
        <dbReference type="ARBA" id="ARBA00023136"/>
    </source>
</evidence>
<evidence type="ECO:0000256" key="8">
    <source>
        <dbReference type="RuleBase" id="RU363032"/>
    </source>
</evidence>
<dbReference type="InterPro" id="IPR043429">
    <property type="entry name" value="ArtM/GltK/GlnP/TcyL/YhdX-like"/>
</dbReference>
<evidence type="ECO:0000313" key="11">
    <source>
        <dbReference type="Proteomes" id="UP000321617"/>
    </source>
</evidence>
<dbReference type="InterPro" id="IPR000515">
    <property type="entry name" value="MetI-like"/>
</dbReference>
<dbReference type="CDD" id="cd06261">
    <property type="entry name" value="TM_PBP2"/>
    <property type="match status" value="1"/>
</dbReference>
<keyword evidence="6 8" id="KW-1133">Transmembrane helix</keyword>
<dbReference type="PROSITE" id="PS50928">
    <property type="entry name" value="ABC_TM1"/>
    <property type="match status" value="1"/>
</dbReference>
<reference evidence="10 11" key="1">
    <citation type="journal article" date="2013" name="Stand. Genomic Sci.">
        <title>Genomic Encyclopedia of Type Strains, Phase I: The one thousand microbial genomes (KMG-I) project.</title>
        <authorList>
            <person name="Kyrpides N.C."/>
            <person name="Woyke T."/>
            <person name="Eisen J.A."/>
            <person name="Garrity G."/>
            <person name="Lilburn T.G."/>
            <person name="Beck B.J."/>
            <person name="Whitman W.B."/>
            <person name="Hugenholtz P."/>
            <person name="Klenk H.P."/>
        </authorList>
    </citation>
    <scope>NUCLEOTIDE SEQUENCE [LARGE SCALE GENOMIC DNA]</scope>
    <source>
        <strain evidence="10 11">DSM 45044</strain>
    </source>
</reference>
<name>A0A562V4W5_9ACTN</name>
<evidence type="ECO:0000256" key="6">
    <source>
        <dbReference type="ARBA" id="ARBA00022989"/>
    </source>
</evidence>
<dbReference type="SUPFAM" id="SSF161098">
    <property type="entry name" value="MetI-like"/>
    <property type="match status" value="1"/>
</dbReference>
<dbReference type="PANTHER" id="PTHR30614">
    <property type="entry name" value="MEMBRANE COMPONENT OF AMINO ACID ABC TRANSPORTER"/>
    <property type="match status" value="1"/>
</dbReference>
<keyword evidence="5" id="KW-0029">Amino-acid transport</keyword>